<keyword evidence="1" id="KW-0227">DNA damage</keyword>
<name>A0AAE3Y080_VARPD</name>
<dbReference type="CDD" id="cd03468">
    <property type="entry name" value="PolY_like"/>
    <property type="match status" value="1"/>
</dbReference>
<reference evidence="2" key="1">
    <citation type="submission" date="2023-07" db="EMBL/GenBank/DDBJ databases">
        <title>Sorghum-associated microbial communities from plants grown in Nebraska, USA.</title>
        <authorList>
            <person name="Schachtman D."/>
        </authorList>
    </citation>
    <scope>NUCLEOTIDE SEQUENCE</scope>
    <source>
        <strain evidence="2">DS2114</strain>
    </source>
</reference>
<evidence type="ECO:0000313" key="3">
    <source>
        <dbReference type="Proteomes" id="UP001184828"/>
    </source>
</evidence>
<dbReference type="PANTHER" id="PTHR35369:SF2">
    <property type="entry name" value="BLR3025 PROTEIN"/>
    <property type="match status" value="1"/>
</dbReference>
<dbReference type="EMBL" id="JAVDQZ010000008">
    <property type="protein sequence ID" value="MDR6428803.1"/>
    <property type="molecule type" value="Genomic_DNA"/>
</dbReference>
<evidence type="ECO:0000256" key="1">
    <source>
        <dbReference type="ARBA" id="ARBA00022763"/>
    </source>
</evidence>
<dbReference type="AlphaFoldDB" id="A0AAE3Y080"/>
<dbReference type="RefSeq" id="WP_209537354.1">
    <property type="nucleotide sequence ID" value="NZ_JAUSRU010000006.1"/>
</dbReference>
<accession>A0AAE3Y080</accession>
<gene>
    <name evidence="2" type="ORF">J2738_004967</name>
</gene>
<proteinExistence type="predicted"/>
<comment type="caution">
    <text evidence="2">The sequence shown here is derived from an EMBL/GenBank/DDBJ whole genome shotgun (WGS) entry which is preliminary data.</text>
</comment>
<dbReference type="Proteomes" id="UP001184828">
    <property type="component" value="Unassembled WGS sequence"/>
</dbReference>
<dbReference type="GO" id="GO:0006281">
    <property type="term" value="P:DNA repair"/>
    <property type="evidence" value="ECO:0007669"/>
    <property type="project" value="TreeGrafter"/>
</dbReference>
<evidence type="ECO:0000313" key="2">
    <source>
        <dbReference type="EMBL" id="MDR6428803.1"/>
    </source>
</evidence>
<protein>
    <submittedName>
        <fullName evidence="2">Protein ImuB</fullName>
    </submittedName>
</protein>
<dbReference type="PANTHER" id="PTHR35369">
    <property type="entry name" value="BLR3025 PROTEIN-RELATED"/>
    <property type="match status" value="1"/>
</dbReference>
<dbReference type="SUPFAM" id="SSF56672">
    <property type="entry name" value="DNA/RNA polymerases"/>
    <property type="match status" value="1"/>
</dbReference>
<dbReference type="InterPro" id="IPR043502">
    <property type="entry name" value="DNA/RNA_pol_sf"/>
</dbReference>
<organism evidence="2 3">
    <name type="scientific">Variovorax paradoxus</name>
    <dbReference type="NCBI Taxonomy" id="34073"/>
    <lineage>
        <taxon>Bacteria</taxon>
        <taxon>Pseudomonadati</taxon>
        <taxon>Pseudomonadota</taxon>
        <taxon>Betaproteobacteria</taxon>
        <taxon>Burkholderiales</taxon>
        <taxon>Comamonadaceae</taxon>
        <taxon>Variovorax</taxon>
    </lineage>
</organism>
<sequence length="449" mass="49900">MLWAALLPDSLPADPQPRTEALDGLATWCLQFTPRVAVLEALLQCPAVVMELEQSLRLFGGKRRLVERVREECPDLGVRQLSWAPTALAALAMARAGLSNGFAKPLAQLLDALPIETLTQVAAHQATLARLGCRTLGQVRALPRGGLSRRFDAQLLATLDQAYGLRPETYPWAQLPETFHAKLELMARVEHAPAMLFGARRLMLQMAGWLMARRSGVTAFTLRWCHDAMRAKAAGDGGELTVRTAQATRDTEHLMRLLAEHLGKVELLAPVGDLELLATEVQSLEEKSLSMLPEARQSGESLALVLERIAARLGPDRVLRPVLLEDHRLEWMCRWRPAPEPAPRATCRMVDVPQPTFILPKPLRLATQHNRPIYQGVLQLLAGPHRVEGGWWDRTTVEGDGNNAGAQETTRQASRDYWVAVSEHAGVLWIFQMRLAQDETAWFLHGTFA</sequence>
<dbReference type="InterPro" id="IPR050356">
    <property type="entry name" value="SulA_CellDiv_inhibitor"/>
</dbReference>